<evidence type="ECO:0000313" key="1">
    <source>
        <dbReference type="EMBL" id="GLD54809.1"/>
    </source>
</evidence>
<accession>A0AAD3R2J8</accession>
<proteinExistence type="predicted"/>
<dbReference type="Pfam" id="PF17690">
    <property type="entry name" value="DUF5537"/>
    <property type="match status" value="1"/>
</dbReference>
<evidence type="ECO:0000313" key="2">
    <source>
        <dbReference type="Proteomes" id="UP001279410"/>
    </source>
</evidence>
<organism evidence="1 2">
    <name type="scientific">Lates japonicus</name>
    <name type="common">Japanese lates</name>
    <dbReference type="NCBI Taxonomy" id="270547"/>
    <lineage>
        <taxon>Eukaryota</taxon>
        <taxon>Metazoa</taxon>
        <taxon>Chordata</taxon>
        <taxon>Craniata</taxon>
        <taxon>Vertebrata</taxon>
        <taxon>Euteleostomi</taxon>
        <taxon>Actinopterygii</taxon>
        <taxon>Neopterygii</taxon>
        <taxon>Teleostei</taxon>
        <taxon>Neoteleostei</taxon>
        <taxon>Acanthomorphata</taxon>
        <taxon>Carangaria</taxon>
        <taxon>Carangaria incertae sedis</taxon>
        <taxon>Centropomidae</taxon>
        <taxon>Lates</taxon>
    </lineage>
</organism>
<gene>
    <name evidence="1" type="ORF">AKAME5_000737800</name>
</gene>
<dbReference type="AlphaFoldDB" id="A0AAD3R2J8"/>
<sequence length="304" mass="34178">MVRRSAHRAPRRKAGDDAGVVDQYNHFHHGRPSQLKYTLSCFPTSHEVNASLPTAKALISEGSSNYSQRGPDAAGYPTYRNFGMGAGGGRAAFRQNNHIRRKFPVIQPLSKSRDGKALVSSFIIRGSPTLAKDDKLESENNTPEKDISGRHFLFDKRCTSLERTRTVIPPLPRDYHVHRPGNLHPFSLSKEFSHSHAGRPFTLGYPERYELNTSPAILFPSTLVLNGRNTFSVENCKLSRPKVNYPTYNLLTVKDNQKSQSYPDPVVGASRSFIHRISELSSLEAETVRQEKLKKMRKPKKPPS</sequence>
<keyword evidence="2" id="KW-1185">Reference proteome</keyword>
<dbReference type="Proteomes" id="UP001279410">
    <property type="component" value="Unassembled WGS sequence"/>
</dbReference>
<reference evidence="1" key="1">
    <citation type="submission" date="2022-08" db="EMBL/GenBank/DDBJ databases">
        <title>Genome sequencing of akame (Lates japonicus).</title>
        <authorList>
            <person name="Hashiguchi Y."/>
            <person name="Takahashi H."/>
        </authorList>
    </citation>
    <scope>NUCLEOTIDE SEQUENCE</scope>
    <source>
        <strain evidence="1">Kochi</strain>
    </source>
</reference>
<dbReference type="EMBL" id="BRZM01000020">
    <property type="protein sequence ID" value="GLD54809.1"/>
    <property type="molecule type" value="Genomic_DNA"/>
</dbReference>
<name>A0AAD3R2J8_LATJO</name>
<comment type="caution">
    <text evidence="1">The sequence shown here is derived from an EMBL/GenBank/DDBJ whole genome shotgun (WGS) entry which is preliminary data.</text>
</comment>
<dbReference type="InterPro" id="IPR040505">
    <property type="entry name" value="DUF5537"/>
</dbReference>
<protein>
    <submittedName>
        <fullName evidence="1">Uncharacterized protein</fullName>
    </submittedName>
</protein>